<keyword evidence="3" id="KW-1185">Reference proteome</keyword>
<dbReference type="Gene3D" id="1.20.5.1000">
    <property type="entry name" value="arf6 gtpase in complex with a specific effector, jip4"/>
    <property type="match status" value="1"/>
</dbReference>
<name>A0ABV0KH58_9CYAN</name>
<comment type="caution">
    <text evidence="2">The sequence shown here is derived from an EMBL/GenBank/DDBJ whole genome shotgun (WGS) entry which is preliminary data.</text>
</comment>
<sequence length="103" mass="11763">MRPHQTRTQTCPISTMPRQKTEAAAYLDLYKLVNEKTRLQKEFQALEERRDRIQSRLEVLAVEIDALEKSAHQLRDATPVEPAAITSTKAPASNDLNTLVLEY</sequence>
<accession>A0ABV0KH58</accession>
<keyword evidence="1" id="KW-0175">Coiled coil</keyword>
<dbReference type="Proteomes" id="UP001476950">
    <property type="component" value="Unassembled WGS sequence"/>
</dbReference>
<evidence type="ECO:0000313" key="3">
    <source>
        <dbReference type="Proteomes" id="UP001476950"/>
    </source>
</evidence>
<evidence type="ECO:0000313" key="2">
    <source>
        <dbReference type="EMBL" id="MEP1058579.1"/>
    </source>
</evidence>
<organism evidence="2 3">
    <name type="scientific">Stenomitos frigidus AS-A4</name>
    <dbReference type="NCBI Taxonomy" id="2933935"/>
    <lineage>
        <taxon>Bacteria</taxon>
        <taxon>Bacillati</taxon>
        <taxon>Cyanobacteriota</taxon>
        <taxon>Cyanophyceae</taxon>
        <taxon>Leptolyngbyales</taxon>
        <taxon>Leptolyngbyaceae</taxon>
        <taxon>Stenomitos</taxon>
    </lineage>
</organism>
<protein>
    <recommendedName>
        <fullName evidence="4">Gas vesicle protein</fullName>
    </recommendedName>
</protein>
<evidence type="ECO:0008006" key="4">
    <source>
        <dbReference type="Google" id="ProtNLM"/>
    </source>
</evidence>
<feature type="coiled-coil region" evidence="1">
    <location>
        <begin position="29"/>
        <end position="77"/>
    </location>
</feature>
<proteinExistence type="predicted"/>
<gene>
    <name evidence="2" type="ORF">NDI38_09020</name>
</gene>
<reference evidence="2 3" key="1">
    <citation type="submission" date="2022-04" db="EMBL/GenBank/DDBJ databases">
        <title>Positive selection, recombination, and allopatry shape intraspecific diversity of widespread and dominant cyanobacteria.</title>
        <authorList>
            <person name="Wei J."/>
            <person name="Shu W."/>
            <person name="Hu C."/>
        </authorList>
    </citation>
    <scope>NUCLEOTIDE SEQUENCE [LARGE SCALE GENOMIC DNA]</scope>
    <source>
        <strain evidence="2 3">AS-A4</strain>
    </source>
</reference>
<dbReference type="RefSeq" id="WP_190447917.1">
    <property type="nucleotide sequence ID" value="NZ_JAMPLM010000005.1"/>
</dbReference>
<evidence type="ECO:0000256" key="1">
    <source>
        <dbReference type="SAM" id="Coils"/>
    </source>
</evidence>
<dbReference type="EMBL" id="JAMPLM010000005">
    <property type="protein sequence ID" value="MEP1058579.1"/>
    <property type="molecule type" value="Genomic_DNA"/>
</dbReference>